<dbReference type="GeneID" id="24098754"/>
<feature type="coiled-coil region" evidence="1">
    <location>
        <begin position="534"/>
        <end position="610"/>
    </location>
</feature>
<feature type="domain" description="EF-hand" evidence="5">
    <location>
        <begin position="271"/>
        <end position="306"/>
    </location>
</feature>
<dbReference type="GO" id="GO:0005509">
    <property type="term" value="F:calcium ion binding"/>
    <property type="evidence" value="ECO:0007669"/>
    <property type="project" value="InterPro"/>
</dbReference>
<dbReference type="SUPFAM" id="SSF46934">
    <property type="entry name" value="UBA-like"/>
    <property type="match status" value="1"/>
</dbReference>
<dbReference type="GO" id="GO:0005886">
    <property type="term" value="C:plasma membrane"/>
    <property type="evidence" value="ECO:0007669"/>
    <property type="project" value="TreeGrafter"/>
</dbReference>
<feature type="compositionally biased region" description="Low complexity" evidence="2">
    <location>
        <begin position="962"/>
        <end position="977"/>
    </location>
</feature>
<dbReference type="Pfam" id="PF12763">
    <property type="entry name" value="EH"/>
    <property type="match status" value="2"/>
</dbReference>
<keyword evidence="7" id="KW-1185">Reference proteome</keyword>
<dbReference type="InterPro" id="IPR015940">
    <property type="entry name" value="UBA"/>
</dbReference>
<dbReference type="CDD" id="cd00052">
    <property type="entry name" value="EH"/>
    <property type="match status" value="2"/>
</dbReference>
<dbReference type="InParanoid" id="J4GAG7"/>
<evidence type="ECO:0000259" key="4">
    <source>
        <dbReference type="PROSITE" id="PS50031"/>
    </source>
</evidence>
<dbReference type="Gene3D" id="1.10.238.10">
    <property type="entry name" value="EF-hand"/>
    <property type="match status" value="2"/>
</dbReference>
<feature type="compositionally biased region" description="Polar residues" evidence="2">
    <location>
        <begin position="355"/>
        <end position="378"/>
    </location>
</feature>
<dbReference type="SUPFAM" id="SSF47473">
    <property type="entry name" value="EF-hand"/>
    <property type="match status" value="2"/>
</dbReference>
<dbReference type="Gene3D" id="1.10.8.10">
    <property type="entry name" value="DNA helicase RuvA subunit, C-terminal domain"/>
    <property type="match status" value="1"/>
</dbReference>
<sequence>MAIRLLGHAQRGENITGDLVYKPGPTPTIEGISTPIVPQFTGASAARSPGLPPLTPQDKAKFLRLFTTSGPVNGLLSGEKARDVFVKSKLPVDKLSQIWNLADSKNRGALDATDFTIALYLIQATMSGQLQSIPPVLSPSLYEQAGGKPALDGVAVHATGGSGTYSPSSLNTSFASRPMSTIEPHFTGQGSPLQPQMTGQMRSTSATLPRSALSNATYPLVQAQATGSAQSWDVTPTEKTSADRLFETLDQQKRGYIEGDVAVPFMLQSKLAEDVLAQVWDLADLNNDGRLTRDGFAVAMHLIQGKLNGREVPPSLPPSLIPPSMRSPSAPSAPPVQPSFTDSIRDLIWDDSPPASATIQSQPVIPAQNTGSLASRSTPAISSLPPAASSPFPISSPFVVPPAIHQDLLGDDDEPAATSPPLQDQSAEIGNVKNQLSSTSRSLDTAKAERENIERNLSDQAAQLSALQIQLSSAKAAYETESRLLSTLRERFASQTSEIQKAREELIHSESDLSAVRVEKTEVEGGFLRDKEEVRELQRKMTEVGMQAETLKAEVEKMKKDAKQQKGLLAIAKKQLMNRETERAKIEKELEEAKKEIAEITKEREDTEVELAKEVPLPLTNGHHSSASPDILAKAVAQPLPATPDIPTSPTGSVMSLGKSNNPFERVAMASGSGSRSQSPFLPFTNSTVLPTPSTAPADTNIEIPVGSTPNPFRLPQTLGTDESQSGADLSVLIAEPTYASPIDVMSPTDTDLFMTPPSTATFQTLSPTPQTSNSLAITENKETVSDIEMDKQVSAPVTQAASEVNETKGQATDLDHQLKELDAEESDTDSDSDSEDSVPLANVKDRLSKDFNNDDANGALGTSTTAPAISAFDDSFGISTSTEHSEHNSPLRSLTSTPVRNQSLTTGSQSAALDAFGAAFAPVSTTQGPFGAPPQPASVVDGDVPETPGVTDFDEAMGKISTSPSTSGGPSQFSQFSFDSAFDDNFDFAAASAATAPPHGANGITQPTVAPTVVQPQVNAFDNVFMPQPGISAASPVAPASALSQPQALSSGPPAQPAAEPSKTLSFDDAFGAVAGDGHLSSSPPRLNGVSNAISFDDAFGGRSSILALDSSFVSVGQESAGGPTASKGPTPFPRSTSPVSPAGRSPTMVARRSISPPGRQVTPPPRHSSPKPRPSTASSDKEKAPNARHSKLSLRLPFGRKKKATHDAPPVPPLASQQLVEEPTPPVEDDIDAVKQLCSMGFSRTQAVTALEMFDYDVQRALNSLLGEYPRTGM</sequence>
<feature type="region of interest" description="Disordered" evidence="2">
    <location>
        <begin position="950"/>
        <end position="977"/>
    </location>
</feature>
<dbReference type="InterPro" id="IPR002048">
    <property type="entry name" value="EF_hand_dom"/>
</dbReference>
<evidence type="ECO:0000259" key="5">
    <source>
        <dbReference type="PROSITE" id="PS50222"/>
    </source>
</evidence>
<feature type="region of interest" description="Disordered" evidence="2">
    <location>
        <begin position="309"/>
        <end position="338"/>
    </location>
</feature>
<feature type="region of interest" description="Disordered" evidence="2">
    <location>
        <begin position="880"/>
        <end position="907"/>
    </location>
</feature>
<reference evidence="6 7" key="1">
    <citation type="journal article" date="2012" name="Appl. Environ. Microbiol.">
        <title>Short-read sequencing for genomic analysis of the brown rot fungus Fibroporia radiculosa.</title>
        <authorList>
            <person name="Tang J.D."/>
            <person name="Perkins A.D."/>
            <person name="Sonstegard T.S."/>
            <person name="Schroeder S.G."/>
            <person name="Burgess S.C."/>
            <person name="Diehl S.V."/>
        </authorList>
    </citation>
    <scope>NUCLEOTIDE SEQUENCE [LARGE SCALE GENOMIC DNA]</scope>
    <source>
        <strain evidence="6 7">TFFH 294</strain>
    </source>
</reference>
<dbReference type="PANTHER" id="PTHR11216">
    <property type="entry name" value="EH DOMAIN"/>
    <property type="match status" value="1"/>
</dbReference>
<dbReference type="Pfam" id="PF00627">
    <property type="entry name" value="UBA"/>
    <property type="match status" value="1"/>
</dbReference>
<feature type="compositionally biased region" description="Basic residues" evidence="2">
    <location>
        <begin position="1188"/>
        <end position="1206"/>
    </location>
</feature>
<dbReference type="PROSITE" id="PS50031">
    <property type="entry name" value="EH"/>
    <property type="match status" value="2"/>
</dbReference>
<feature type="compositionally biased region" description="Polar residues" evidence="2">
    <location>
        <begin position="796"/>
        <end position="811"/>
    </location>
</feature>
<dbReference type="OrthoDB" id="524326at2759"/>
<name>J4GAG7_9APHY</name>
<evidence type="ECO:0000259" key="3">
    <source>
        <dbReference type="PROSITE" id="PS50030"/>
    </source>
</evidence>
<dbReference type="SMART" id="SM00027">
    <property type="entry name" value="EH"/>
    <property type="match status" value="2"/>
</dbReference>
<feature type="region of interest" description="Disordered" evidence="2">
    <location>
        <begin position="1045"/>
        <end position="1064"/>
    </location>
</feature>
<accession>J4GAG7</accession>
<gene>
    <name evidence="6" type="ORF">FIBRA_05992</name>
</gene>
<feature type="domain" description="UBA" evidence="3">
    <location>
        <begin position="1228"/>
        <end position="1270"/>
    </location>
</feature>
<feature type="compositionally biased region" description="Pro residues" evidence="2">
    <location>
        <begin position="1164"/>
        <end position="1175"/>
    </location>
</feature>
<evidence type="ECO:0000256" key="2">
    <source>
        <dbReference type="SAM" id="MobiDB-lite"/>
    </source>
</evidence>
<feature type="domain" description="EH" evidence="4">
    <location>
        <begin position="58"/>
        <end position="148"/>
    </location>
</feature>
<feature type="compositionally biased region" description="Acidic residues" evidence="2">
    <location>
        <begin position="823"/>
        <end position="837"/>
    </location>
</feature>
<dbReference type="PANTHER" id="PTHR11216:SF170">
    <property type="entry name" value="DYNAMIN ASSOCIATED PROTEIN 160, ISOFORM D"/>
    <property type="match status" value="1"/>
</dbReference>
<feature type="region of interest" description="Disordered" evidence="2">
    <location>
        <begin position="404"/>
        <end position="451"/>
    </location>
</feature>
<organism evidence="6 7">
    <name type="scientific">Fibroporia radiculosa</name>
    <dbReference type="NCBI Taxonomy" id="599839"/>
    <lineage>
        <taxon>Eukaryota</taxon>
        <taxon>Fungi</taxon>
        <taxon>Dikarya</taxon>
        <taxon>Basidiomycota</taxon>
        <taxon>Agaricomycotina</taxon>
        <taxon>Agaricomycetes</taxon>
        <taxon>Polyporales</taxon>
        <taxon>Fibroporiaceae</taxon>
        <taxon>Fibroporia</taxon>
    </lineage>
</organism>
<feature type="domain" description="EH" evidence="4">
    <location>
        <begin position="238"/>
        <end position="327"/>
    </location>
</feature>
<evidence type="ECO:0000313" key="6">
    <source>
        <dbReference type="EMBL" id="CCM03843.1"/>
    </source>
</evidence>
<feature type="region of interest" description="Disordered" evidence="2">
    <location>
        <begin position="1117"/>
        <end position="1228"/>
    </location>
</feature>
<dbReference type="SMART" id="SM00165">
    <property type="entry name" value="UBA"/>
    <property type="match status" value="1"/>
</dbReference>
<dbReference type="GO" id="GO:0005737">
    <property type="term" value="C:cytoplasm"/>
    <property type="evidence" value="ECO:0007669"/>
    <property type="project" value="TreeGrafter"/>
</dbReference>
<feature type="compositionally biased region" description="Polar residues" evidence="2">
    <location>
        <begin position="420"/>
        <end position="443"/>
    </location>
</feature>
<dbReference type="PROSITE" id="PS50030">
    <property type="entry name" value="UBA"/>
    <property type="match status" value="1"/>
</dbReference>
<dbReference type="InterPro" id="IPR011992">
    <property type="entry name" value="EF-hand-dom_pair"/>
</dbReference>
<feature type="region of interest" description="Disordered" evidence="2">
    <location>
        <begin position="351"/>
        <end position="385"/>
    </location>
</feature>
<dbReference type="EMBL" id="HE797130">
    <property type="protein sequence ID" value="CCM03843.1"/>
    <property type="molecule type" value="Genomic_DNA"/>
</dbReference>
<feature type="compositionally biased region" description="Polar residues" evidence="2">
    <location>
        <begin position="891"/>
        <end position="907"/>
    </location>
</feature>
<dbReference type="Proteomes" id="UP000006352">
    <property type="component" value="Unassembled WGS sequence"/>
</dbReference>
<dbReference type="HOGENOM" id="CLU_006395_0_0_1"/>
<dbReference type="AlphaFoldDB" id="J4GAG7"/>
<keyword evidence="1" id="KW-0175">Coiled coil</keyword>
<dbReference type="InterPro" id="IPR009060">
    <property type="entry name" value="UBA-like_sf"/>
</dbReference>
<dbReference type="STRING" id="599839.J4GAG7"/>
<dbReference type="PROSITE" id="PS50222">
    <property type="entry name" value="EF_HAND_2"/>
    <property type="match status" value="1"/>
</dbReference>
<dbReference type="RefSeq" id="XP_012183126.1">
    <property type="nucleotide sequence ID" value="XM_012327736.1"/>
</dbReference>
<dbReference type="InterPro" id="IPR000261">
    <property type="entry name" value="EH_dom"/>
</dbReference>
<dbReference type="GO" id="GO:0006897">
    <property type="term" value="P:endocytosis"/>
    <property type="evidence" value="ECO:0007669"/>
    <property type="project" value="TreeGrafter"/>
</dbReference>
<dbReference type="GO" id="GO:0016197">
    <property type="term" value="P:endosomal transport"/>
    <property type="evidence" value="ECO:0007669"/>
    <property type="project" value="TreeGrafter"/>
</dbReference>
<feature type="region of interest" description="Disordered" evidence="2">
    <location>
        <begin position="784"/>
        <end position="852"/>
    </location>
</feature>
<protein>
    <submittedName>
        <fullName evidence="6">Uncharacterized protein</fullName>
    </submittedName>
</protein>
<proteinExistence type="predicted"/>
<evidence type="ECO:0000313" key="7">
    <source>
        <dbReference type="Proteomes" id="UP000006352"/>
    </source>
</evidence>
<evidence type="ECO:0000256" key="1">
    <source>
        <dbReference type="SAM" id="Coils"/>
    </source>
</evidence>